<proteinExistence type="predicted"/>
<evidence type="ECO:0000313" key="1">
    <source>
        <dbReference type="EMBL" id="ADU36178.1"/>
    </source>
</evidence>
<dbReference type="RefSeq" id="WP_013540416.1">
    <property type="nucleotide sequence ID" value="NC_014931.1"/>
</dbReference>
<dbReference type="Proteomes" id="UP000008917">
    <property type="component" value="Chromosome"/>
</dbReference>
<protein>
    <submittedName>
        <fullName evidence="1">PEBP family protein</fullName>
    </submittedName>
</protein>
<dbReference type="Gene3D" id="3.90.280.10">
    <property type="entry name" value="PEBP-like"/>
    <property type="match status" value="1"/>
</dbReference>
<dbReference type="InterPro" id="IPR005247">
    <property type="entry name" value="YbhB_YbcL/LppC-like"/>
</dbReference>
<sequence length="244" mass="25479">MCIGAVNGNFCRKVGGERAAASYSARVHAGLYRCMLEKLPEAVGRALHGVRAGLDNIVFNTLGLREGMASIAVTSVAFADHAPIPQRYTADGEGVSPPLQWTGLPSGVASLVLIVEDADSPTPNPLVHAIVVGLRPEDDRLVEAAIPGNDQEGAGLHVGRNSSLQATWLPPDPPPGHGVHRYAFQLFALDTVPVFSEEPGRDEVFGELRDHAVASGLLIGTCERSDGSIKIEEAAGAPGPLATG</sequence>
<dbReference type="InterPro" id="IPR008914">
    <property type="entry name" value="PEBP"/>
</dbReference>
<dbReference type="NCBIfam" id="TIGR00481">
    <property type="entry name" value="YbhB/YbcL family Raf kinase inhibitor-like protein"/>
    <property type="match status" value="1"/>
</dbReference>
<accession>E6V8V6</accession>
<dbReference type="SUPFAM" id="SSF49777">
    <property type="entry name" value="PEBP-like"/>
    <property type="match status" value="1"/>
</dbReference>
<organism evidence="1 2">
    <name type="scientific">Variovorax paradoxus (strain EPS)</name>
    <dbReference type="NCBI Taxonomy" id="595537"/>
    <lineage>
        <taxon>Bacteria</taxon>
        <taxon>Pseudomonadati</taxon>
        <taxon>Pseudomonadota</taxon>
        <taxon>Betaproteobacteria</taxon>
        <taxon>Burkholderiales</taxon>
        <taxon>Comamonadaceae</taxon>
        <taxon>Variovorax</taxon>
    </lineage>
</organism>
<name>E6V8V6_VARPE</name>
<gene>
    <name evidence="1" type="ordered locus">Varpa_1969</name>
</gene>
<dbReference type="InterPro" id="IPR036610">
    <property type="entry name" value="PEBP-like_sf"/>
</dbReference>
<reference evidence="1 2" key="2">
    <citation type="journal article" date="2013" name="Genome Announc.">
        <title>Genome of the Root-Associated Plant Growth-Promoting Bacterium Variovorax paradoxus Strain EPS.</title>
        <authorList>
            <person name="Han J.I."/>
            <person name="Spain J.C."/>
            <person name="Leadbetter J.R."/>
            <person name="Ovchinnikova G."/>
            <person name="Goodwin L.A."/>
            <person name="Han C.S."/>
            <person name="Woyke T."/>
            <person name="Davenport K.W."/>
            <person name="Orwin P.M."/>
        </authorList>
    </citation>
    <scope>NUCLEOTIDE SEQUENCE [LARGE SCALE GENOMIC DNA]</scope>
    <source>
        <strain evidence="1 2">EPS</strain>
    </source>
</reference>
<dbReference type="PANTHER" id="PTHR30289">
    <property type="entry name" value="UNCHARACTERIZED PROTEIN YBCL-RELATED"/>
    <property type="match status" value="1"/>
</dbReference>
<dbReference type="eggNOG" id="COG1881">
    <property type="taxonomic scope" value="Bacteria"/>
</dbReference>
<dbReference type="EMBL" id="CP002417">
    <property type="protein sequence ID" value="ADU36178.1"/>
    <property type="molecule type" value="Genomic_DNA"/>
</dbReference>
<evidence type="ECO:0000313" key="2">
    <source>
        <dbReference type="Proteomes" id="UP000008917"/>
    </source>
</evidence>
<reference evidence="2" key="1">
    <citation type="submission" date="2010-12" db="EMBL/GenBank/DDBJ databases">
        <title>Complete sequence of Variovorax paradoxus EPS.</title>
        <authorList>
            <consortium name="US DOE Joint Genome Institute"/>
            <person name="Lucas S."/>
            <person name="Copeland A."/>
            <person name="Lapidus A."/>
            <person name="Cheng J.-F."/>
            <person name="Goodwin L."/>
            <person name="Pitluck S."/>
            <person name="Teshima H."/>
            <person name="Detter J.C."/>
            <person name="Han C."/>
            <person name="Tapia R."/>
            <person name="Land M."/>
            <person name="Hauser L."/>
            <person name="Kyrpides N."/>
            <person name="Ivanova N."/>
            <person name="Ovchinnikova G."/>
            <person name="Orwin P."/>
            <person name="Han J.-I.G."/>
            <person name="Woyke T."/>
        </authorList>
    </citation>
    <scope>NUCLEOTIDE SEQUENCE [LARGE SCALE GENOMIC DNA]</scope>
    <source>
        <strain evidence="2">EPS</strain>
    </source>
</reference>
<dbReference type="HOGENOM" id="CLU_083918_3_2_4"/>
<dbReference type="Pfam" id="PF01161">
    <property type="entry name" value="PBP"/>
    <property type="match status" value="1"/>
</dbReference>
<dbReference type="CDD" id="cd00865">
    <property type="entry name" value="PEBP_bact_arch"/>
    <property type="match status" value="1"/>
</dbReference>
<dbReference type="KEGG" id="vpe:Varpa_1969"/>
<dbReference type="STRING" id="595537.Varpa_1969"/>
<dbReference type="PANTHER" id="PTHR30289:SF1">
    <property type="entry name" value="PEBP (PHOSPHATIDYLETHANOLAMINE-BINDING PROTEIN) FAMILY PROTEIN"/>
    <property type="match status" value="1"/>
</dbReference>
<dbReference type="AlphaFoldDB" id="E6V8V6"/>